<proteinExistence type="predicted"/>
<reference evidence="1 2" key="1">
    <citation type="submission" date="2024-07" db="EMBL/GenBank/DDBJ databases">
        <title>Section-level genome sequencing and comparative genomics of Aspergillus sections Usti and Cavernicolus.</title>
        <authorList>
            <consortium name="Lawrence Berkeley National Laboratory"/>
            <person name="Nybo J.L."/>
            <person name="Vesth T.C."/>
            <person name="Theobald S."/>
            <person name="Frisvad J.C."/>
            <person name="Larsen T.O."/>
            <person name="Kjaerboelling I."/>
            <person name="Rothschild-Mancinelli K."/>
            <person name="Lyhne E.K."/>
            <person name="Kogle M.E."/>
            <person name="Barry K."/>
            <person name="Clum A."/>
            <person name="Na H."/>
            <person name="Ledsgaard L."/>
            <person name="Lin J."/>
            <person name="Lipzen A."/>
            <person name="Kuo A."/>
            <person name="Riley R."/>
            <person name="Mondo S."/>
            <person name="Labutti K."/>
            <person name="Haridas S."/>
            <person name="Pangalinan J."/>
            <person name="Salamov A.A."/>
            <person name="Simmons B.A."/>
            <person name="Magnuson J.K."/>
            <person name="Chen J."/>
            <person name="Drula E."/>
            <person name="Henrissat B."/>
            <person name="Wiebenga A."/>
            <person name="Lubbers R.J."/>
            <person name="Gomes A.C."/>
            <person name="Makela M.R."/>
            <person name="Stajich J."/>
            <person name="Grigoriev I.V."/>
            <person name="Mortensen U.H."/>
            <person name="De Vries R.P."/>
            <person name="Baker S.E."/>
            <person name="Andersen M.R."/>
        </authorList>
    </citation>
    <scope>NUCLEOTIDE SEQUENCE [LARGE SCALE GENOMIC DNA]</scope>
    <source>
        <strain evidence="1 2">CBS 588.65</strain>
    </source>
</reference>
<accession>A0ABR4H5J7</accession>
<sequence length="452" mass="50492">MLWKEVSLGHFQRPLGENERFIKAIGDRAHSVGLEHWSITAYATFTMQTVAADLSDAIVHRLKQAWKALRFEHPSFASTAGEDNINYIVPTASDLEYWANETFIVIDDDEKSLSDVIASLRPSPYVTGYYLPHTSQFIIHLSHWRNDGFGVLQLLDSFFGLCLKADIGDLPWGSEVARLVPTVEEALNNPIESTPEIHAAAQRYLSTVAHTKNSVGVAQTKDISTPPSGTRSVHLRFSTETTGRISQACQNRGISVLSAVHASIAAATYQFASPESREKPYTSTIRFTLRPYLPEPYNNASVAAGIYTGGYMFPVPASQSWLENARQYHNEYETGVTEGFLQSRRQYARDVFEMMKNPSLPGVPPSEIDISFVDAASLIKPSYITSHGQVQVLEVGVGVETLNRQMYCFVWEFRGSLELSVVYNEAFYEEAFVETVVNAIGRNLRRELEVSD</sequence>
<dbReference type="Gene3D" id="3.30.559.10">
    <property type="entry name" value="Chloramphenicol acetyltransferase-like domain"/>
    <property type="match status" value="1"/>
</dbReference>
<protein>
    <submittedName>
        <fullName evidence="1">Uncharacterized protein</fullName>
    </submittedName>
</protein>
<comment type="caution">
    <text evidence="1">The sequence shown here is derived from an EMBL/GenBank/DDBJ whole genome shotgun (WGS) entry which is preliminary data.</text>
</comment>
<dbReference type="EMBL" id="JBFXLT010000070">
    <property type="protein sequence ID" value="KAL2810524.1"/>
    <property type="molecule type" value="Genomic_DNA"/>
</dbReference>
<gene>
    <name evidence="1" type="ORF">BJX63DRAFT_444700</name>
</gene>
<dbReference type="InterPro" id="IPR023213">
    <property type="entry name" value="CAT-like_dom_sf"/>
</dbReference>
<keyword evidence="2" id="KW-1185">Reference proteome</keyword>
<evidence type="ECO:0000313" key="1">
    <source>
        <dbReference type="EMBL" id="KAL2810524.1"/>
    </source>
</evidence>
<dbReference type="SUPFAM" id="SSF52777">
    <property type="entry name" value="CoA-dependent acyltransferases"/>
    <property type="match status" value="1"/>
</dbReference>
<organism evidence="1 2">
    <name type="scientific">Aspergillus granulosus</name>
    <dbReference type="NCBI Taxonomy" id="176169"/>
    <lineage>
        <taxon>Eukaryota</taxon>
        <taxon>Fungi</taxon>
        <taxon>Dikarya</taxon>
        <taxon>Ascomycota</taxon>
        <taxon>Pezizomycotina</taxon>
        <taxon>Eurotiomycetes</taxon>
        <taxon>Eurotiomycetidae</taxon>
        <taxon>Eurotiales</taxon>
        <taxon>Aspergillaceae</taxon>
        <taxon>Aspergillus</taxon>
        <taxon>Aspergillus subgen. Nidulantes</taxon>
    </lineage>
</organism>
<dbReference type="PANTHER" id="PTHR42034:SF1">
    <property type="entry name" value="CONDENSATION DOMAIN-CONTAINING PROTEIN"/>
    <property type="match status" value="1"/>
</dbReference>
<dbReference type="PANTHER" id="PTHR42034">
    <property type="entry name" value="CHROMOSOME 7, WHOLE GENOME SHOTGUN SEQUENCE-RELATED"/>
    <property type="match status" value="1"/>
</dbReference>
<evidence type="ECO:0000313" key="2">
    <source>
        <dbReference type="Proteomes" id="UP001610334"/>
    </source>
</evidence>
<dbReference type="Proteomes" id="UP001610334">
    <property type="component" value="Unassembled WGS sequence"/>
</dbReference>
<name>A0ABR4H5J7_9EURO</name>